<comment type="caution">
    <text evidence="17">The sequence shown here is derived from an EMBL/GenBank/DDBJ whole genome shotgun (WGS) entry which is preliminary data.</text>
</comment>
<dbReference type="RefSeq" id="WP_109188665.1">
    <property type="nucleotide sequence ID" value="NZ_BMYA01000001.1"/>
</dbReference>
<dbReference type="Proteomes" id="UP000245020">
    <property type="component" value="Unassembled WGS sequence"/>
</dbReference>
<feature type="binding site" evidence="12">
    <location>
        <begin position="26"/>
        <end position="30"/>
    </location>
    <ligand>
        <name>substrate</name>
    </ligand>
</feature>
<dbReference type="GO" id="GO:0005829">
    <property type="term" value="C:cytosol"/>
    <property type="evidence" value="ECO:0007669"/>
    <property type="project" value="TreeGrafter"/>
</dbReference>
<evidence type="ECO:0000256" key="12">
    <source>
        <dbReference type="HAMAP-Rule" id="MF_00218"/>
    </source>
</evidence>
<name>A0A2U2AHD3_9GAMM</name>
<dbReference type="PROSITE" id="PS00907">
    <property type="entry name" value="UROD_2"/>
    <property type="match status" value="1"/>
</dbReference>
<comment type="subunit">
    <text evidence="5 12">Homodimer.</text>
</comment>
<evidence type="ECO:0000256" key="10">
    <source>
        <dbReference type="ARBA" id="ARBA00023239"/>
    </source>
</evidence>
<keyword evidence="10 12" id="KW-0456">Lyase</keyword>
<comment type="function">
    <text evidence="1 12">Catalyzes the decarboxylation of four acetate groups of uroporphyrinogen-III to yield coproporphyrinogen-III.</text>
</comment>
<dbReference type="PROSITE" id="PS00906">
    <property type="entry name" value="UROD_1"/>
    <property type="match status" value="1"/>
</dbReference>
<dbReference type="HAMAP" id="MF_00218">
    <property type="entry name" value="URO_D"/>
    <property type="match status" value="1"/>
</dbReference>
<keyword evidence="8 12" id="KW-0963">Cytoplasm</keyword>
<proteinExistence type="inferred from homology"/>
<dbReference type="AlphaFoldDB" id="A0A2U2AHD3"/>
<dbReference type="SUPFAM" id="SSF51726">
    <property type="entry name" value="UROD/MetE-like"/>
    <property type="match status" value="1"/>
</dbReference>
<comment type="catalytic activity">
    <reaction evidence="12 13">
        <text>uroporphyrinogen III + 4 H(+) = coproporphyrinogen III + 4 CO2</text>
        <dbReference type="Rhea" id="RHEA:19865"/>
        <dbReference type="ChEBI" id="CHEBI:15378"/>
        <dbReference type="ChEBI" id="CHEBI:16526"/>
        <dbReference type="ChEBI" id="CHEBI:57308"/>
        <dbReference type="ChEBI" id="CHEBI:57309"/>
        <dbReference type="EC" id="4.1.1.37"/>
    </reaction>
</comment>
<evidence type="ECO:0000256" key="6">
    <source>
        <dbReference type="ARBA" id="ARBA00012288"/>
    </source>
</evidence>
<protein>
    <recommendedName>
        <fullName evidence="7 12">Uroporphyrinogen decarboxylase</fullName>
        <shortName evidence="12">UPD</shortName>
        <shortName evidence="12">URO-D</shortName>
        <ecNumber evidence="6 12">4.1.1.37</ecNumber>
    </recommendedName>
</protein>
<keyword evidence="18" id="KW-1185">Reference proteome</keyword>
<dbReference type="OrthoDB" id="9806656at2"/>
<dbReference type="NCBIfam" id="TIGR01464">
    <property type="entry name" value="hemE"/>
    <property type="match status" value="1"/>
</dbReference>
<evidence type="ECO:0000256" key="11">
    <source>
        <dbReference type="ARBA" id="ARBA00023244"/>
    </source>
</evidence>
<keyword evidence="9 12" id="KW-0210">Decarboxylase</keyword>
<dbReference type="InterPro" id="IPR000257">
    <property type="entry name" value="Uroporphyrinogen_deCOase"/>
</dbReference>
<feature type="binding site" evidence="12">
    <location>
        <position position="76"/>
    </location>
    <ligand>
        <name>substrate</name>
    </ligand>
</feature>
<evidence type="ECO:0000256" key="2">
    <source>
        <dbReference type="ARBA" id="ARBA00004496"/>
    </source>
</evidence>
<comment type="similarity">
    <text evidence="4 12 14">Belongs to the uroporphyrinogen decarboxylase family.</text>
</comment>
<evidence type="ECO:0000256" key="4">
    <source>
        <dbReference type="ARBA" id="ARBA00009935"/>
    </source>
</evidence>
<accession>A0A2U2AHD3</accession>
<feature type="domain" description="Uroporphyrinogen decarboxylase (URO-D)" evidence="15">
    <location>
        <begin position="21"/>
        <end position="30"/>
    </location>
</feature>
<dbReference type="GO" id="GO:0004853">
    <property type="term" value="F:uroporphyrinogen decarboxylase activity"/>
    <property type="evidence" value="ECO:0007669"/>
    <property type="project" value="UniProtKB-UniRule"/>
</dbReference>
<dbReference type="InterPro" id="IPR006361">
    <property type="entry name" value="Uroporphyrinogen_deCO2ase_HemE"/>
</dbReference>
<keyword evidence="11 12" id="KW-0627">Porphyrin biosynthesis</keyword>
<evidence type="ECO:0000256" key="14">
    <source>
        <dbReference type="RuleBase" id="RU004169"/>
    </source>
</evidence>
<organism evidence="17 18">
    <name type="scientific">Ignatzschineria ureiclastica</name>
    <dbReference type="NCBI Taxonomy" id="472582"/>
    <lineage>
        <taxon>Bacteria</taxon>
        <taxon>Pseudomonadati</taxon>
        <taxon>Pseudomonadota</taxon>
        <taxon>Gammaproteobacteria</taxon>
        <taxon>Cardiobacteriales</taxon>
        <taxon>Ignatzschineriaceae</taxon>
        <taxon>Ignatzschineria</taxon>
    </lineage>
</organism>
<dbReference type="Gene3D" id="3.20.20.210">
    <property type="match status" value="1"/>
</dbReference>
<comment type="pathway">
    <text evidence="3 12 13">Porphyrin-containing compound metabolism; protoporphyrin-IX biosynthesis; coproporphyrinogen-III from 5-aminolevulinate: step 4/4.</text>
</comment>
<dbReference type="PANTHER" id="PTHR21091:SF169">
    <property type="entry name" value="UROPORPHYRINOGEN DECARBOXYLASE"/>
    <property type="match status" value="1"/>
</dbReference>
<evidence type="ECO:0000256" key="13">
    <source>
        <dbReference type="RuleBase" id="RU000554"/>
    </source>
</evidence>
<dbReference type="Pfam" id="PF01208">
    <property type="entry name" value="URO-D"/>
    <property type="match status" value="1"/>
</dbReference>
<reference evidence="18" key="1">
    <citation type="submission" date="2018-05" db="EMBL/GenBank/DDBJ databases">
        <title>Ignatzschineria dubaiensis sp. nov., isolated from necrotic foot tissues of dromedaries (Camelus dromedarius) and associated maggots in Dubai, United Arab Emirates.</title>
        <authorList>
            <person name="Tsang C.C."/>
            <person name="Tang J.Y.M."/>
            <person name="Fong J.Y.H."/>
            <person name="Kinne J."/>
            <person name="Lee H.H."/>
            <person name="Joseph M."/>
            <person name="Jose S."/>
            <person name="Schuster R.K."/>
            <person name="Tang Y."/>
            <person name="Sivakumar S."/>
            <person name="Chen J.H.K."/>
            <person name="Teng J.L.L."/>
            <person name="Lau S.K.P."/>
            <person name="Wernery U."/>
            <person name="Woo P.C.Y."/>
        </authorList>
    </citation>
    <scope>NUCLEOTIDE SEQUENCE [LARGE SCALE GENOMIC DNA]</scope>
    <source>
        <strain evidence="18">KCTC 22644</strain>
    </source>
</reference>
<dbReference type="UniPathway" id="UPA00251">
    <property type="reaction ID" value="UER00321"/>
</dbReference>
<evidence type="ECO:0000313" key="18">
    <source>
        <dbReference type="Proteomes" id="UP000245020"/>
    </source>
</evidence>
<evidence type="ECO:0000256" key="5">
    <source>
        <dbReference type="ARBA" id="ARBA00011738"/>
    </source>
</evidence>
<comment type="caution">
    <text evidence="12">Lacks conserved residue(s) required for the propagation of feature annotation.</text>
</comment>
<dbReference type="PANTHER" id="PTHR21091">
    <property type="entry name" value="METHYLTETRAHYDROFOLATE:HOMOCYSTEINE METHYLTRANSFERASE RELATED"/>
    <property type="match status" value="1"/>
</dbReference>
<dbReference type="EMBL" id="QEWQ01000001">
    <property type="protein sequence ID" value="PWD82065.1"/>
    <property type="molecule type" value="Genomic_DNA"/>
</dbReference>
<comment type="subcellular location">
    <subcellularLocation>
        <location evidence="2 12">Cytoplasm</location>
    </subcellularLocation>
</comment>
<evidence type="ECO:0000256" key="1">
    <source>
        <dbReference type="ARBA" id="ARBA00002448"/>
    </source>
</evidence>
<evidence type="ECO:0000256" key="8">
    <source>
        <dbReference type="ARBA" id="ARBA00022490"/>
    </source>
</evidence>
<evidence type="ECO:0000256" key="9">
    <source>
        <dbReference type="ARBA" id="ARBA00022793"/>
    </source>
</evidence>
<feature type="binding site" evidence="12">
    <location>
        <position position="153"/>
    </location>
    <ligand>
        <name>substrate</name>
    </ligand>
</feature>
<gene>
    <name evidence="12" type="primary">hemE</name>
    <name evidence="17" type="ORF">DC083_02460</name>
</gene>
<evidence type="ECO:0000259" key="15">
    <source>
        <dbReference type="PROSITE" id="PS00906"/>
    </source>
</evidence>
<sequence length="362" mass="39926">MTYKNDRFIRALLKEPVDRTPVWMMRQAGRYLPEYRAVRAKAGDFMSLCRNAEFACEVTLQPIDRFGFDAAILFSDILTIPDAMGLDLSFVSGKGPVFAKPIESVADIEALPKIDVNDELGYVMNAVSTIRKALKNEVPLIGFTGSPWTLATYMIEGGSSKDFGKVRGFMYEHPEAMHLLLDKLADVVIDYLNAQIQSGAAAVQIFDTWGGILSKQHYQEFSLRYMQKIINGLIKEYDGAPIPSIVFTKNGGMWLKEQAVIGANGLGLDWMTDISEAKAQVGQQVVLQGNMDPGVLYSTPKVVREHVGQVLAGFGHVGENEGHIFNLGHGIHPGIDPENVKAMVEAVHELSPQYHILGQQKG</sequence>
<dbReference type="CDD" id="cd00717">
    <property type="entry name" value="URO-D"/>
    <property type="match status" value="1"/>
</dbReference>
<feature type="binding site" evidence="12">
    <location>
        <position position="208"/>
    </location>
    <ligand>
        <name>substrate</name>
    </ligand>
</feature>
<evidence type="ECO:0000256" key="3">
    <source>
        <dbReference type="ARBA" id="ARBA00004804"/>
    </source>
</evidence>
<feature type="binding site" evidence="12">
    <location>
        <position position="329"/>
    </location>
    <ligand>
        <name>substrate</name>
    </ligand>
</feature>
<evidence type="ECO:0000256" key="7">
    <source>
        <dbReference type="ARBA" id="ARBA00014308"/>
    </source>
</evidence>
<evidence type="ECO:0000259" key="16">
    <source>
        <dbReference type="PROSITE" id="PS00907"/>
    </source>
</evidence>
<dbReference type="FunFam" id="3.20.20.210:FF:000001">
    <property type="entry name" value="Uroporphyrinogen decarboxylase"/>
    <property type="match status" value="1"/>
</dbReference>
<dbReference type="EC" id="4.1.1.37" evidence="6 12"/>
<dbReference type="InterPro" id="IPR038071">
    <property type="entry name" value="UROD/MetE-like_sf"/>
</dbReference>
<feature type="domain" description="Uroporphyrinogen decarboxylase (URO-D)" evidence="16">
    <location>
        <begin position="141"/>
        <end position="157"/>
    </location>
</feature>
<evidence type="ECO:0000313" key="17">
    <source>
        <dbReference type="EMBL" id="PWD82065.1"/>
    </source>
</evidence>
<feature type="site" description="Transition state stabilizer" evidence="12">
    <location>
        <position position="76"/>
    </location>
</feature>
<dbReference type="GO" id="GO:0019353">
    <property type="term" value="P:protoporphyrinogen IX biosynthetic process from glutamate"/>
    <property type="evidence" value="ECO:0007669"/>
    <property type="project" value="TreeGrafter"/>
</dbReference>